<dbReference type="Pfam" id="PF07631">
    <property type="entry name" value="PSD4"/>
    <property type="match status" value="1"/>
</dbReference>
<accession>A0A0K1Q791</accession>
<dbReference type="Pfam" id="PF07626">
    <property type="entry name" value="PSD3"/>
    <property type="match status" value="1"/>
</dbReference>
<name>A0A0K1Q791_9BACT</name>
<dbReference type="PROSITE" id="PS51257">
    <property type="entry name" value="PROKAR_LIPOPROTEIN"/>
    <property type="match status" value="1"/>
</dbReference>
<dbReference type="EMBL" id="CP012333">
    <property type="protein sequence ID" value="AKV01527.1"/>
    <property type="molecule type" value="Genomic_DNA"/>
</dbReference>
<dbReference type="Pfam" id="PF07627">
    <property type="entry name" value="PSCyt3"/>
    <property type="match status" value="1"/>
</dbReference>
<sequence length="561" mass="60973">MANERAKSNTSALWVFASILLVGSAMTQGCKGYFGGADDSRTNQPSDGSSGTSGVAGASGPCALSPAPVQRLTKLEYNNVIRDLFGLNKDYSATFSEDAEGLAGFTTEAEAQNLSLSVVNDYWNVAKLVANDVFAANPNPLLTCISGDACAKTIITSLATKAFRQPPPDDEITSLMALYKASSSPVFTDALKVVVRAILVSPRFLFRVYELPPSSAESTPLTDHELASRLSFFMWGSIPDDPLLTDASQGRLQQTEVLTSHVRRMIADPRISYLSRGFGYQWLKLNRFELTNLDTTRFPTWNDSLKASMKNETLAFVDNVFAQDQSVMDFVSAKYSFLDRNMSEHYGIGGATGSVPTKVPLDDHRVGVLTHASILALTSVANRTAPVRRGKWLLEQILCSGVGAPPANVPPLPPSPNGDLQDESMIRQRLSQHTEQGSSCKACHGTLDPIGFAYENYDAAGIYRTAYSNGAPVDASGQLPTGETFANFMELEDILRSDNRFAQCFTKRFASFAEGRDMTANAELCTTAAIAESSVSQPKRFSDLVLRLVTDPTFRSRKVNY</sequence>
<dbReference type="InterPro" id="IPR013042">
    <property type="entry name" value="DUF1592"/>
</dbReference>
<dbReference type="Proteomes" id="UP000064967">
    <property type="component" value="Chromosome"/>
</dbReference>
<evidence type="ECO:0000256" key="1">
    <source>
        <dbReference type="SAM" id="MobiDB-lite"/>
    </source>
</evidence>
<dbReference type="STRING" id="1391654.AKJ09_08190"/>
<feature type="region of interest" description="Disordered" evidence="1">
    <location>
        <begin position="38"/>
        <end position="59"/>
    </location>
</feature>
<keyword evidence="8" id="KW-1185">Reference proteome</keyword>
<evidence type="ECO:0008006" key="9">
    <source>
        <dbReference type="Google" id="ProtNLM"/>
    </source>
</evidence>
<feature type="domain" description="DUF1595" evidence="6">
    <location>
        <begin position="150"/>
        <end position="208"/>
    </location>
</feature>
<reference evidence="7 8" key="1">
    <citation type="submission" date="2015-08" db="EMBL/GenBank/DDBJ databases">
        <authorList>
            <person name="Babu N.S."/>
            <person name="Beckwith C.J."/>
            <person name="Beseler K.G."/>
            <person name="Brison A."/>
            <person name="Carone J.V."/>
            <person name="Caskin T.P."/>
            <person name="Diamond M."/>
            <person name="Durham M.E."/>
            <person name="Foxe J.M."/>
            <person name="Go M."/>
            <person name="Henderson B.A."/>
            <person name="Jones I.B."/>
            <person name="McGettigan J.A."/>
            <person name="Micheletti S.J."/>
            <person name="Nasrallah M.E."/>
            <person name="Ortiz D."/>
            <person name="Piller C.R."/>
            <person name="Privatt S.R."/>
            <person name="Schneider S.L."/>
            <person name="Sharp S."/>
            <person name="Smith T.C."/>
            <person name="Stanton J.D."/>
            <person name="Ullery H.E."/>
            <person name="Wilson R.J."/>
            <person name="Serrano M.G."/>
            <person name="Buck G."/>
            <person name="Lee V."/>
            <person name="Wang Y."/>
            <person name="Carvalho R."/>
            <person name="Voegtly L."/>
            <person name="Shi R."/>
            <person name="Duckworth R."/>
            <person name="Johnson A."/>
            <person name="Loviza R."/>
            <person name="Walstead R."/>
            <person name="Shah Z."/>
            <person name="Kiflezghi M."/>
            <person name="Wade K."/>
            <person name="Ball S.L."/>
            <person name="Bradley K.W."/>
            <person name="Asai D.J."/>
            <person name="Bowman C.A."/>
            <person name="Russell D.A."/>
            <person name="Pope W.H."/>
            <person name="Jacobs-Sera D."/>
            <person name="Hendrix R.W."/>
            <person name="Hatfull G.F."/>
        </authorList>
    </citation>
    <scope>NUCLEOTIDE SEQUENCE [LARGE SCALE GENOMIC DNA]</scope>
    <source>
        <strain evidence="7 8">DSM 27648</strain>
    </source>
</reference>
<feature type="compositionally biased region" description="Low complexity" evidence="1">
    <location>
        <begin position="46"/>
        <end position="59"/>
    </location>
</feature>
<dbReference type="InterPro" id="IPR013039">
    <property type="entry name" value="DUF1588"/>
</dbReference>
<dbReference type="OrthoDB" id="127185at2"/>
<dbReference type="Pfam" id="PF07624">
    <property type="entry name" value="PSD2"/>
    <property type="match status" value="1"/>
</dbReference>
<dbReference type="InterPro" id="IPR013036">
    <property type="entry name" value="DUF1587"/>
</dbReference>
<evidence type="ECO:0000259" key="4">
    <source>
        <dbReference type="Pfam" id="PF07627"/>
    </source>
</evidence>
<feature type="domain" description="DUF1587" evidence="3">
    <location>
        <begin position="70"/>
        <end position="134"/>
    </location>
</feature>
<evidence type="ECO:0000259" key="5">
    <source>
        <dbReference type="Pfam" id="PF07631"/>
    </source>
</evidence>
<protein>
    <recommendedName>
        <fullName evidence="9">Cellulose-binding domain protein</fullName>
    </recommendedName>
</protein>
<gene>
    <name evidence="7" type="ORF">AKJ09_08190</name>
</gene>
<feature type="domain" description="DUF1585" evidence="2">
    <location>
        <begin position="482"/>
        <end position="554"/>
    </location>
</feature>
<organism evidence="7 8">
    <name type="scientific">Labilithrix luteola</name>
    <dbReference type="NCBI Taxonomy" id="1391654"/>
    <lineage>
        <taxon>Bacteria</taxon>
        <taxon>Pseudomonadati</taxon>
        <taxon>Myxococcota</taxon>
        <taxon>Polyangia</taxon>
        <taxon>Polyangiales</taxon>
        <taxon>Labilitrichaceae</taxon>
        <taxon>Labilithrix</taxon>
    </lineage>
</organism>
<dbReference type="KEGG" id="llu:AKJ09_08190"/>
<evidence type="ECO:0000259" key="6">
    <source>
        <dbReference type="Pfam" id="PF07637"/>
    </source>
</evidence>
<evidence type="ECO:0000313" key="8">
    <source>
        <dbReference type="Proteomes" id="UP000064967"/>
    </source>
</evidence>
<evidence type="ECO:0000313" key="7">
    <source>
        <dbReference type="EMBL" id="AKV01527.1"/>
    </source>
</evidence>
<dbReference type="RefSeq" id="WP_146652611.1">
    <property type="nucleotide sequence ID" value="NZ_CP012333.1"/>
</dbReference>
<dbReference type="InterPro" id="IPR011478">
    <property type="entry name" value="DUF1585"/>
</dbReference>
<evidence type="ECO:0000259" key="2">
    <source>
        <dbReference type="Pfam" id="PF07624"/>
    </source>
</evidence>
<dbReference type="AlphaFoldDB" id="A0A0K1Q791"/>
<dbReference type="Pfam" id="PF07637">
    <property type="entry name" value="PSD5"/>
    <property type="match status" value="1"/>
</dbReference>
<evidence type="ECO:0000259" key="3">
    <source>
        <dbReference type="Pfam" id="PF07626"/>
    </source>
</evidence>
<dbReference type="InterPro" id="IPR013043">
    <property type="entry name" value="DUF1595"/>
</dbReference>
<feature type="domain" description="DUF1592" evidence="5">
    <location>
        <begin position="221"/>
        <end position="348"/>
    </location>
</feature>
<proteinExistence type="predicted"/>
<feature type="domain" description="DUF1588" evidence="4">
    <location>
        <begin position="365"/>
        <end position="466"/>
    </location>
</feature>